<evidence type="ECO:0000259" key="5">
    <source>
        <dbReference type="PROSITE" id="PS50234"/>
    </source>
</evidence>
<dbReference type="PANTHER" id="PTHR46393">
    <property type="entry name" value="SUSHI DOMAIN-CONTAINING PROTEIN"/>
    <property type="match status" value="1"/>
</dbReference>
<feature type="domain" description="VWFA" evidence="5">
    <location>
        <begin position="1"/>
        <end position="86"/>
    </location>
</feature>
<protein>
    <submittedName>
        <fullName evidence="7">Complement factor B</fullName>
    </submittedName>
</protein>
<dbReference type="PROSITE" id="PS50234">
    <property type="entry name" value="VWFA"/>
    <property type="match status" value="1"/>
</dbReference>
<dbReference type="Proteomes" id="UP000192220">
    <property type="component" value="Unplaced"/>
</dbReference>
<feature type="region of interest" description="Disordered" evidence="4">
    <location>
        <begin position="81"/>
        <end position="120"/>
    </location>
</feature>
<dbReference type="SUPFAM" id="SSF53300">
    <property type="entry name" value="vWA-like"/>
    <property type="match status" value="1"/>
</dbReference>
<dbReference type="InParanoid" id="A0A2I4ASZ9"/>
<reference evidence="7" key="1">
    <citation type="submission" date="2025-08" db="UniProtKB">
        <authorList>
            <consortium name="RefSeq"/>
        </authorList>
    </citation>
    <scope>IDENTIFICATION</scope>
    <source>
        <strain evidence="7">Quisiro</strain>
        <tissue evidence="7">Liver</tissue>
    </source>
</reference>
<keyword evidence="3" id="KW-0325">Glycoprotein</keyword>
<dbReference type="GO" id="GO:0009617">
    <property type="term" value="P:response to bacterium"/>
    <property type="evidence" value="ECO:0007669"/>
    <property type="project" value="TreeGrafter"/>
</dbReference>
<sequence>MFTDGAYNMGGSPRPTVERIKNMVYMNDMANVGSRDEYLDIYIFAIGADLFDDDLQPLTVGTGGSHYFRLNDKDLREAFDTIIGPTTSSPQAPPPVSATPTSSQAPPPECHSHLQPGSSP</sequence>
<keyword evidence="1" id="KW-0768">Sushi</keyword>
<organism evidence="6 7">
    <name type="scientific">Austrofundulus limnaeus</name>
    <name type="common">Annual killifish</name>
    <dbReference type="NCBI Taxonomy" id="52670"/>
    <lineage>
        <taxon>Eukaryota</taxon>
        <taxon>Metazoa</taxon>
        <taxon>Chordata</taxon>
        <taxon>Craniata</taxon>
        <taxon>Vertebrata</taxon>
        <taxon>Euteleostomi</taxon>
        <taxon>Actinopterygii</taxon>
        <taxon>Neopterygii</taxon>
        <taxon>Teleostei</taxon>
        <taxon>Neoteleostei</taxon>
        <taxon>Acanthomorphata</taxon>
        <taxon>Ovalentaria</taxon>
        <taxon>Atherinomorphae</taxon>
        <taxon>Cyprinodontiformes</taxon>
        <taxon>Rivulidae</taxon>
        <taxon>Austrofundulus</taxon>
    </lineage>
</organism>
<evidence type="ECO:0000256" key="1">
    <source>
        <dbReference type="ARBA" id="ARBA00022659"/>
    </source>
</evidence>
<dbReference type="RefSeq" id="XP_013858625.1">
    <property type="nucleotide sequence ID" value="XM_014003171.1"/>
</dbReference>
<dbReference type="AlphaFoldDB" id="A0A2I4ASZ9"/>
<evidence type="ECO:0000256" key="3">
    <source>
        <dbReference type="ARBA" id="ARBA00023180"/>
    </source>
</evidence>
<dbReference type="KEGG" id="alim:106514074"/>
<accession>A0A2I4ASZ9</accession>
<dbReference type="STRING" id="52670.A0A2I4ASZ9"/>
<dbReference type="OrthoDB" id="6127264at2759"/>
<dbReference type="GO" id="GO:0070062">
    <property type="term" value="C:extracellular exosome"/>
    <property type="evidence" value="ECO:0007669"/>
    <property type="project" value="TreeGrafter"/>
</dbReference>
<keyword evidence="6" id="KW-1185">Reference proteome</keyword>
<evidence type="ECO:0000256" key="4">
    <source>
        <dbReference type="SAM" id="MobiDB-lite"/>
    </source>
</evidence>
<dbReference type="Gene3D" id="3.40.50.410">
    <property type="entry name" value="von Willebrand factor, type A domain"/>
    <property type="match status" value="1"/>
</dbReference>
<evidence type="ECO:0000313" key="7">
    <source>
        <dbReference type="RefSeq" id="XP_013858625.1"/>
    </source>
</evidence>
<keyword evidence="2" id="KW-0677">Repeat</keyword>
<dbReference type="InterPro" id="IPR036465">
    <property type="entry name" value="vWFA_dom_sf"/>
</dbReference>
<proteinExistence type="predicted"/>
<name>A0A2I4ASZ9_AUSLI</name>
<dbReference type="GeneID" id="106514074"/>
<dbReference type="InterPro" id="IPR002035">
    <property type="entry name" value="VWF_A"/>
</dbReference>
<evidence type="ECO:0000256" key="2">
    <source>
        <dbReference type="ARBA" id="ARBA00022737"/>
    </source>
</evidence>
<gene>
    <name evidence="7" type="primary">LOC106514074</name>
</gene>
<dbReference type="GO" id="GO:0006956">
    <property type="term" value="P:complement activation"/>
    <property type="evidence" value="ECO:0007669"/>
    <property type="project" value="TreeGrafter"/>
</dbReference>
<evidence type="ECO:0000313" key="6">
    <source>
        <dbReference type="Proteomes" id="UP000192220"/>
    </source>
</evidence>
<dbReference type="PANTHER" id="PTHR46393:SF6">
    <property type="entry name" value="COMPLEMENT C2-RELATED"/>
    <property type="match status" value="1"/>
</dbReference>